<accession>A0ABX2IL22</accession>
<evidence type="ECO:0000259" key="2">
    <source>
        <dbReference type="Pfam" id="PF13400"/>
    </source>
</evidence>
<evidence type="ECO:0000313" key="3">
    <source>
        <dbReference type="EMBL" id="NSL54730.1"/>
    </source>
</evidence>
<keyword evidence="1" id="KW-0812">Transmembrane</keyword>
<evidence type="ECO:0000256" key="1">
    <source>
        <dbReference type="SAM" id="Phobius"/>
    </source>
</evidence>
<dbReference type="InterPro" id="IPR028087">
    <property type="entry name" value="Tad_N"/>
</dbReference>
<sequence>MRANITKPQGGGIAIMVALSLAVLVGFAGLVLDLGRLYVNRSELQTSADACALAAAAELVCDPALAGACTAGILLDAENAGVLAAARNNRDFQATAAVVTTADVRFSMNFVPNGAYLTRATANPASKFVMCIARADGIVPRFMRALNANIGPASLTATAVATQSPSQNSCEVIPLGVCSKSGGYTVGAWLHSNFTSAGNNDDLDGSFRWVDFTPNAGGNSEIRDQLAGVNQVCDLQIGSPVQQPGQQQGAKSAYNTHFGIYPNGANAYSPDPASPNYVQPADTGYAYPNKSPATTIIAIDTSAYADFVTRAGRNDPFIPGEYGVSGPGGNISGNPQDSSVLSLGNRSRRLVTVPMINCAGGRDVTIDAWACVLMLNPMSNGASGTLYLEYRGLATDADSPCTTSGTPGGFGPLVPVLVQ</sequence>
<name>A0ABX2IL22_9RHOO</name>
<feature type="domain" description="Putative Flp pilus-assembly TadG-like N-terminal" evidence="2">
    <location>
        <begin position="11"/>
        <end position="57"/>
    </location>
</feature>
<protein>
    <recommendedName>
        <fullName evidence="2">Putative Flp pilus-assembly TadG-like N-terminal domain-containing protein</fullName>
    </recommendedName>
</protein>
<proteinExistence type="predicted"/>
<dbReference type="RefSeq" id="WP_170021181.1">
    <property type="nucleotide sequence ID" value="NZ_JABCSC020000001.1"/>
</dbReference>
<dbReference type="EMBL" id="JABCSC020000001">
    <property type="protein sequence ID" value="NSL54730.1"/>
    <property type="molecule type" value="Genomic_DNA"/>
</dbReference>
<comment type="caution">
    <text evidence="3">The sequence shown here is derived from an EMBL/GenBank/DDBJ whole genome shotgun (WGS) entry which is preliminary data.</text>
</comment>
<dbReference type="Proteomes" id="UP000778523">
    <property type="component" value="Unassembled WGS sequence"/>
</dbReference>
<keyword evidence="4" id="KW-1185">Reference proteome</keyword>
<dbReference type="Pfam" id="PF13400">
    <property type="entry name" value="Tad"/>
    <property type="match status" value="1"/>
</dbReference>
<feature type="transmembrane region" description="Helical" evidence="1">
    <location>
        <begin position="12"/>
        <end position="32"/>
    </location>
</feature>
<evidence type="ECO:0000313" key="4">
    <source>
        <dbReference type="Proteomes" id="UP000778523"/>
    </source>
</evidence>
<gene>
    <name evidence="3" type="ORF">HJ583_006820</name>
</gene>
<keyword evidence="1" id="KW-0472">Membrane</keyword>
<keyword evidence="1" id="KW-1133">Transmembrane helix</keyword>
<reference evidence="3 4" key="1">
    <citation type="submission" date="2020-06" db="EMBL/GenBank/DDBJ databases">
        <title>Draft genome of Uliginosibacterium sp. IMCC34675.</title>
        <authorList>
            <person name="Song J."/>
        </authorList>
    </citation>
    <scope>NUCLEOTIDE SEQUENCE [LARGE SCALE GENOMIC DNA]</scope>
    <source>
        <strain evidence="3 4">IMCC34675</strain>
    </source>
</reference>
<organism evidence="3 4">
    <name type="scientific">Uliginosibacterium aquaticum</name>
    <dbReference type="NCBI Taxonomy" id="2731212"/>
    <lineage>
        <taxon>Bacteria</taxon>
        <taxon>Pseudomonadati</taxon>
        <taxon>Pseudomonadota</taxon>
        <taxon>Betaproteobacteria</taxon>
        <taxon>Rhodocyclales</taxon>
        <taxon>Zoogloeaceae</taxon>
        <taxon>Uliginosibacterium</taxon>
    </lineage>
</organism>